<dbReference type="GO" id="GO:0005829">
    <property type="term" value="C:cytosol"/>
    <property type="evidence" value="ECO:0007669"/>
    <property type="project" value="TreeGrafter"/>
</dbReference>
<proteinExistence type="predicted"/>
<dbReference type="Gene3D" id="3.40.50.1580">
    <property type="entry name" value="Nucleoside phosphorylase domain"/>
    <property type="match status" value="1"/>
</dbReference>
<organism evidence="6 7">
    <name type="scientific">Desulfolithobacter dissulfuricans</name>
    <dbReference type="NCBI Taxonomy" id="2795293"/>
    <lineage>
        <taxon>Bacteria</taxon>
        <taxon>Pseudomonadati</taxon>
        <taxon>Thermodesulfobacteriota</taxon>
        <taxon>Desulfobulbia</taxon>
        <taxon>Desulfobulbales</taxon>
        <taxon>Desulfobulbaceae</taxon>
        <taxon>Desulfolithobacter</taxon>
    </lineage>
</organism>
<evidence type="ECO:0000256" key="4">
    <source>
        <dbReference type="SAM" id="MobiDB-lite"/>
    </source>
</evidence>
<keyword evidence="7" id="KW-1185">Reference proteome</keyword>
<dbReference type="Pfam" id="PF01048">
    <property type="entry name" value="PNP_UDP_1"/>
    <property type="match status" value="1"/>
</dbReference>
<evidence type="ECO:0000313" key="6">
    <source>
        <dbReference type="EMBL" id="BCO10188.1"/>
    </source>
</evidence>
<evidence type="ECO:0000313" key="7">
    <source>
        <dbReference type="Proteomes" id="UP001063350"/>
    </source>
</evidence>
<reference evidence="6" key="1">
    <citation type="submission" date="2020-12" db="EMBL/GenBank/DDBJ databases">
        <title>Desulfobium dissulfuricans gen. nov., sp. nov., a novel mesophilic, sulfate-reducing bacterium isolated from a deep-sea hydrothermal vent.</title>
        <authorList>
            <person name="Hashimoto Y."/>
            <person name="Tame A."/>
            <person name="Sawayama S."/>
            <person name="Miyazaki J."/>
            <person name="Takai K."/>
            <person name="Nakagawa S."/>
        </authorList>
    </citation>
    <scope>NUCLEOTIDE SEQUENCE</scope>
    <source>
        <strain evidence="6">GF1</strain>
    </source>
</reference>
<dbReference type="EC" id="2.4.2.3" evidence="1"/>
<dbReference type="PANTHER" id="PTHR43691:SF11">
    <property type="entry name" value="FI09636P-RELATED"/>
    <property type="match status" value="1"/>
</dbReference>
<dbReference type="GO" id="GO:0004731">
    <property type="term" value="F:purine-nucleoside phosphorylase activity"/>
    <property type="evidence" value="ECO:0007669"/>
    <property type="project" value="TreeGrafter"/>
</dbReference>
<gene>
    <name evidence="6" type="ORF">GF1_25640</name>
</gene>
<dbReference type="EMBL" id="AP024233">
    <property type="protein sequence ID" value="BCO10188.1"/>
    <property type="molecule type" value="Genomic_DNA"/>
</dbReference>
<dbReference type="GO" id="GO:0004850">
    <property type="term" value="F:uridine phosphorylase activity"/>
    <property type="evidence" value="ECO:0007669"/>
    <property type="project" value="UniProtKB-EC"/>
</dbReference>
<dbReference type="KEGG" id="ddu:GF1_25640"/>
<accession>A0A915U2K1</accession>
<evidence type="ECO:0000259" key="5">
    <source>
        <dbReference type="Pfam" id="PF01048"/>
    </source>
</evidence>
<evidence type="ECO:0000256" key="2">
    <source>
        <dbReference type="ARBA" id="ARBA00021980"/>
    </source>
</evidence>
<evidence type="ECO:0000256" key="1">
    <source>
        <dbReference type="ARBA" id="ARBA00011888"/>
    </source>
</evidence>
<dbReference type="AlphaFoldDB" id="A0A915U2K1"/>
<feature type="region of interest" description="Disordered" evidence="4">
    <location>
        <begin position="1"/>
        <end position="21"/>
    </location>
</feature>
<name>A0A915U2K1_9BACT</name>
<evidence type="ECO:0000256" key="3">
    <source>
        <dbReference type="ARBA" id="ARBA00048447"/>
    </source>
</evidence>
<dbReference type="CDD" id="cd09007">
    <property type="entry name" value="NP-I_spr0068"/>
    <property type="match status" value="1"/>
</dbReference>
<dbReference type="InterPro" id="IPR000845">
    <property type="entry name" value="Nucleoside_phosphorylase_d"/>
</dbReference>
<dbReference type="SUPFAM" id="SSF53167">
    <property type="entry name" value="Purine and uridine phosphorylases"/>
    <property type="match status" value="1"/>
</dbReference>
<sequence length="256" mass="27551">MDNGVGPATGTDECVLNPERLKGEPKLPPTGILAVNPTDARALEQLAAKFGLKRHFLFHSRLYAGQEAGLFLAGPAVGAPMAVLCLEKLIGLGARNIILYGWCGSLVREIGVGDIVVPTGHLSEEGTSVHYPLSGETGPDHGLRLQLTSLLDRSDESWHGGRCWTTDAPYRETRAKVRRYGASGVKVVDMEYSALCRVAAFRGVRLAAVFLVSDLLWQEPWKPGFVSRDFKQRSAGLLALLASGLGHGVPMNPTKP</sequence>
<dbReference type="GO" id="GO:0006152">
    <property type="term" value="P:purine nucleoside catabolic process"/>
    <property type="evidence" value="ECO:0007669"/>
    <property type="project" value="TreeGrafter"/>
</dbReference>
<protein>
    <recommendedName>
        <fullName evidence="2">Uridine phosphorylase</fullName>
        <ecNumber evidence="1">2.4.2.3</ecNumber>
    </recommendedName>
</protein>
<dbReference type="PANTHER" id="PTHR43691">
    <property type="entry name" value="URIDINE PHOSPHORYLASE"/>
    <property type="match status" value="1"/>
</dbReference>
<feature type="domain" description="Nucleoside phosphorylase" evidence="5">
    <location>
        <begin position="31"/>
        <end position="236"/>
    </location>
</feature>
<dbReference type="Proteomes" id="UP001063350">
    <property type="component" value="Chromosome"/>
</dbReference>
<comment type="catalytic activity">
    <reaction evidence="3">
        <text>uridine + phosphate = alpha-D-ribose 1-phosphate + uracil</text>
        <dbReference type="Rhea" id="RHEA:24388"/>
        <dbReference type="ChEBI" id="CHEBI:16704"/>
        <dbReference type="ChEBI" id="CHEBI:17568"/>
        <dbReference type="ChEBI" id="CHEBI:43474"/>
        <dbReference type="ChEBI" id="CHEBI:57720"/>
        <dbReference type="EC" id="2.4.2.3"/>
    </reaction>
</comment>
<dbReference type="InterPro" id="IPR035994">
    <property type="entry name" value="Nucleoside_phosphorylase_sf"/>
</dbReference>